<dbReference type="CDD" id="cd17546">
    <property type="entry name" value="REC_hyHK_CKI1_RcsC-like"/>
    <property type="match status" value="1"/>
</dbReference>
<accession>A0A4R2LJE4</accession>
<dbReference type="SUPFAM" id="SSF55785">
    <property type="entry name" value="PYP-like sensor domain (PAS domain)"/>
    <property type="match status" value="4"/>
</dbReference>
<dbReference type="PRINTS" id="PR00344">
    <property type="entry name" value="BCTRLSENSOR"/>
</dbReference>
<feature type="domain" description="PAS" evidence="7">
    <location>
        <begin position="542"/>
        <end position="586"/>
    </location>
</feature>
<dbReference type="GO" id="GO:0000155">
    <property type="term" value="F:phosphorelay sensor kinase activity"/>
    <property type="evidence" value="ECO:0007669"/>
    <property type="project" value="InterPro"/>
</dbReference>
<feature type="domain" description="PAC" evidence="8">
    <location>
        <begin position="205"/>
        <end position="258"/>
    </location>
</feature>
<feature type="modified residue" description="4-aspartylphosphate" evidence="4">
    <location>
        <position position="986"/>
    </location>
</feature>
<dbReference type="PANTHER" id="PTHR43065:SF42">
    <property type="entry name" value="TWO-COMPONENT SENSOR PPRA"/>
    <property type="match status" value="1"/>
</dbReference>
<dbReference type="PROSITE" id="PS50109">
    <property type="entry name" value="HIS_KIN"/>
    <property type="match status" value="1"/>
</dbReference>
<evidence type="ECO:0000259" key="8">
    <source>
        <dbReference type="PROSITE" id="PS50113"/>
    </source>
</evidence>
<dbReference type="InterPro" id="IPR003594">
    <property type="entry name" value="HATPase_dom"/>
</dbReference>
<evidence type="ECO:0000259" key="7">
    <source>
        <dbReference type="PROSITE" id="PS50112"/>
    </source>
</evidence>
<dbReference type="RefSeq" id="WP_132538185.1">
    <property type="nucleotide sequence ID" value="NZ_SLWY01000002.1"/>
</dbReference>
<dbReference type="Pfam" id="PF13188">
    <property type="entry name" value="PAS_8"/>
    <property type="match status" value="1"/>
</dbReference>
<dbReference type="SUPFAM" id="SSF47384">
    <property type="entry name" value="Homodimeric domain of signal transducing histidine kinase"/>
    <property type="match status" value="1"/>
</dbReference>
<dbReference type="InterPro" id="IPR001789">
    <property type="entry name" value="Sig_transdc_resp-reg_receiver"/>
</dbReference>
<reference evidence="9 10" key="1">
    <citation type="submission" date="2019-03" db="EMBL/GenBank/DDBJ databases">
        <title>Genomic Encyclopedia of Type Strains, Phase IV (KMG-IV): sequencing the most valuable type-strain genomes for metagenomic binning, comparative biology and taxonomic classification.</title>
        <authorList>
            <person name="Goeker M."/>
        </authorList>
    </citation>
    <scope>NUCLEOTIDE SEQUENCE [LARGE SCALE GENOMIC DNA]</scope>
    <source>
        <strain evidence="9 10">DSM 25287</strain>
    </source>
</reference>
<dbReference type="SMART" id="SM00448">
    <property type="entry name" value="REC"/>
    <property type="match status" value="1"/>
</dbReference>
<protein>
    <recommendedName>
        <fullName evidence="2">histidine kinase</fullName>
        <ecNumber evidence="2">2.7.13.3</ecNumber>
    </recommendedName>
</protein>
<dbReference type="SMART" id="SM00387">
    <property type="entry name" value="HATPase_c"/>
    <property type="match status" value="1"/>
</dbReference>
<dbReference type="Pfam" id="PF08448">
    <property type="entry name" value="PAS_4"/>
    <property type="match status" value="2"/>
</dbReference>
<keyword evidence="3 4" id="KW-0597">Phosphoprotein</keyword>
<feature type="domain" description="PAC" evidence="8">
    <location>
        <begin position="614"/>
        <end position="664"/>
    </location>
</feature>
<evidence type="ECO:0000256" key="3">
    <source>
        <dbReference type="ARBA" id="ARBA00022553"/>
    </source>
</evidence>
<dbReference type="InterPro" id="IPR004358">
    <property type="entry name" value="Sig_transdc_His_kin-like_C"/>
</dbReference>
<dbReference type="Pfam" id="PF02518">
    <property type="entry name" value="HATPase_c"/>
    <property type="match status" value="1"/>
</dbReference>
<comment type="catalytic activity">
    <reaction evidence="1">
        <text>ATP + protein L-histidine = ADP + protein N-phospho-L-histidine.</text>
        <dbReference type="EC" id="2.7.13.3"/>
    </reaction>
</comment>
<gene>
    <name evidence="9" type="ORF">EV699_10234</name>
</gene>
<dbReference type="Gene3D" id="3.30.450.20">
    <property type="entry name" value="PAS domain"/>
    <property type="match status" value="4"/>
</dbReference>
<dbReference type="InterPro" id="IPR011006">
    <property type="entry name" value="CheY-like_superfamily"/>
</dbReference>
<feature type="domain" description="PAS" evidence="7">
    <location>
        <begin position="134"/>
        <end position="204"/>
    </location>
</feature>
<proteinExistence type="predicted"/>
<dbReference type="SUPFAM" id="SSF55874">
    <property type="entry name" value="ATPase domain of HSP90 chaperone/DNA topoisomerase II/histidine kinase"/>
    <property type="match status" value="1"/>
</dbReference>
<evidence type="ECO:0000259" key="5">
    <source>
        <dbReference type="PROSITE" id="PS50109"/>
    </source>
</evidence>
<dbReference type="Gene3D" id="1.10.287.130">
    <property type="match status" value="1"/>
</dbReference>
<dbReference type="CDD" id="cd00130">
    <property type="entry name" value="PAS"/>
    <property type="match status" value="4"/>
</dbReference>
<evidence type="ECO:0000256" key="1">
    <source>
        <dbReference type="ARBA" id="ARBA00000085"/>
    </source>
</evidence>
<dbReference type="Pfam" id="PF13426">
    <property type="entry name" value="PAS_9"/>
    <property type="match status" value="1"/>
</dbReference>
<feature type="domain" description="Response regulatory" evidence="6">
    <location>
        <begin position="935"/>
        <end position="1051"/>
    </location>
</feature>
<keyword evidence="10" id="KW-1185">Reference proteome</keyword>
<dbReference type="EMBL" id="SLWY01000002">
    <property type="protein sequence ID" value="TCO83336.1"/>
    <property type="molecule type" value="Genomic_DNA"/>
</dbReference>
<evidence type="ECO:0000256" key="2">
    <source>
        <dbReference type="ARBA" id="ARBA00012438"/>
    </source>
</evidence>
<dbReference type="NCBIfam" id="TIGR00229">
    <property type="entry name" value="sensory_box"/>
    <property type="match status" value="3"/>
</dbReference>
<feature type="domain" description="PAS" evidence="7">
    <location>
        <begin position="415"/>
        <end position="458"/>
    </location>
</feature>
<dbReference type="InterPro" id="IPR035965">
    <property type="entry name" value="PAS-like_dom_sf"/>
</dbReference>
<dbReference type="InterPro" id="IPR005467">
    <property type="entry name" value="His_kinase_dom"/>
</dbReference>
<name>A0A4R2LJE4_9GAMM</name>
<sequence>MSALPRDTAAAPAASALRAEPARFELGSTGIETCNDAACALLGCTRAELLGRSPFDFSAPLQDEDGDPAALLAARLAATRAGLAQSFQWRLQDAGGHDIETLIRTELPAGGTRLQVRVWNLTGLWDAERSLRETEMRLQQVLDHASAIVFAKDPAGRYLFVNRPFARISGWTPDHAVGRTDADLFPPDIAERFRRNDRRVLEEGQAIEFEETVRIGNETRVFLAQKFPLYDPDGSCYAVCGVASDITGRKRVEDTLRRAALAVSGAEGADAVKRLTGELAAILGTEVAFAAAFADGTRTRMHTLALWIDGTPCGEVEYALAGTPCERVVGRDFLCFPSGIREQFHGDDMFAALGIEGYAAYPLSASNGEALGLVAVLTRSRLPWPELTEAVLKIFATRIAAELEHARTEAALQASEASYRAIFDECEVAIFIHDYDTGAIVDVNPRACSNYGYSREEMRRLTVDELSSGVPPYTCADALQWIERARAGERPRFEWHRRSRDGSLHWDEVYLKRAVIAGTPRILAFTREITEHKLAEQSLRASEAQYRAVFNASVDGLVLWSPEHRVVDANPAFLAMLGCSREDMLGGDGSCFVPCEARAREAGLLAAALAGRPGQTEGRYRRADGSSIDIEVRAVPIRHRGQDHVLAVVRDITERRRAEAERVQLEAQLRQAQKMEAIGHLTGGIAHDFNNILTGVTGYLVLVGERPAALADERIGRYLGQAQLACQRARDLIQQMLTFSRGQRGTPQPLDPAALVRETAGMLRPTLPATLALTTAEPAGVSPVLIDPIQAEQVLLNLCINARDATAGNGHVHLTVAPAQLHDGFCTSCRQPLSGTFVEIGVSDSGCGIAPEVLDRMFEPFFTTKEVGKGSGMGLATVHGIVHDHGGHVLVESAPGRGTRFRVLLPALDAGAAAPRGADAGRAARAPAPAALSGHVLLAEDETIVASFLCELLEHWGLEVTLASDGLSAYRRFAADPFAFDVLLTDQTMPGATGVELAGRVHALRPQLPVIVCTGHAEQLTEATLRGHGIRALLRKPLDPAALRARLAECLAGA</sequence>
<dbReference type="PROSITE" id="PS50113">
    <property type="entry name" value="PAC"/>
    <property type="match status" value="2"/>
</dbReference>
<dbReference type="InterPro" id="IPR036890">
    <property type="entry name" value="HATPase_C_sf"/>
</dbReference>
<feature type="domain" description="Histidine kinase" evidence="5">
    <location>
        <begin position="684"/>
        <end position="909"/>
    </location>
</feature>
<dbReference type="CDD" id="cd00082">
    <property type="entry name" value="HisKA"/>
    <property type="match status" value="1"/>
</dbReference>
<dbReference type="SUPFAM" id="SSF52172">
    <property type="entry name" value="CheY-like"/>
    <property type="match status" value="1"/>
</dbReference>
<dbReference type="InterPro" id="IPR003661">
    <property type="entry name" value="HisK_dim/P_dom"/>
</dbReference>
<dbReference type="SMART" id="SM00091">
    <property type="entry name" value="PAS"/>
    <property type="match status" value="4"/>
</dbReference>
<dbReference type="InterPro" id="IPR013656">
    <property type="entry name" value="PAS_4"/>
</dbReference>
<dbReference type="InterPro" id="IPR000014">
    <property type="entry name" value="PAS"/>
</dbReference>
<evidence type="ECO:0000256" key="4">
    <source>
        <dbReference type="PROSITE-ProRule" id="PRU00169"/>
    </source>
</evidence>
<dbReference type="SMART" id="SM00388">
    <property type="entry name" value="HisKA"/>
    <property type="match status" value="1"/>
</dbReference>
<dbReference type="Gene3D" id="3.30.565.10">
    <property type="entry name" value="Histidine kinase-like ATPase, C-terminal domain"/>
    <property type="match status" value="1"/>
</dbReference>
<dbReference type="Proteomes" id="UP000295765">
    <property type="component" value="Unassembled WGS sequence"/>
</dbReference>
<dbReference type="PROSITE" id="PS50110">
    <property type="entry name" value="RESPONSE_REGULATORY"/>
    <property type="match status" value="1"/>
</dbReference>
<dbReference type="PANTHER" id="PTHR43065">
    <property type="entry name" value="SENSOR HISTIDINE KINASE"/>
    <property type="match status" value="1"/>
</dbReference>
<evidence type="ECO:0000259" key="6">
    <source>
        <dbReference type="PROSITE" id="PS50110"/>
    </source>
</evidence>
<dbReference type="Gene3D" id="3.40.50.2300">
    <property type="match status" value="1"/>
</dbReference>
<dbReference type="EC" id="2.7.13.3" evidence="2"/>
<dbReference type="PROSITE" id="PS50112">
    <property type="entry name" value="PAS"/>
    <property type="match status" value="3"/>
</dbReference>
<dbReference type="AlphaFoldDB" id="A0A4R2LJE4"/>
<dbReference type="Pfam" id="PF00512">
    <property type="entry name" value="HisKA"/>
    <property type="match status" value="1"/>
</dbReference>
<dbReference type="OrthoDB" id="1931120at2"/>
<dbReference type="InterPro" id="IPR000700">
    <property type="entry name" value="PAS-assoc_C"/>
</dbReference>
<dbReference type="Pfam" id="PF00072">
    <property type="entry name" value="Response_reg"/>
    <property type="match status" value="1"/>
</dbReference>
<comment type="caution">
    <text evidence="9">The sequence shown here is derived from an EMBL/GenBank/DDBJ whole genome shotgun (WGS) entry which is preliminary data.</text>
</comment>
<dbReference type="SMART" id="SM00086">
    <property type="entry name" value="PAC"/>
    <property type="match status" value="1"/>
</dbReference>
<organism evidence="9 10">
    <name type="scientific">Plasticicumulans lactativorans</name>
    <dbReference type="NCBI Taxonomy" id="1133106"/>
    <lineage>
        <taxon>Bacteria</taxon>
        <taxon>Pseudomonadati</taxon>
        <taxon>Pseudomonadota</taxon>
        <taxon>Gammaproteobacteria</taxon>
        <taxon>Candidatus Competibacteraceae</taxon>
        <taxon>Plasticicumulans</taxon>
    </lineage>
</organism>
<evidence type="ECO:0000313" key="9">
    <source>
        <dbReference type="EMBL" id="TCO83336.1"/>
    </source>
</evidence>
<dbReference type="InterPro" id="IPR036097">
    <property type="entry name" value="HisK_dim/P_sf"/>
</dbReference>
<evidence type="ECO:0000313" key="10">
    <source>
        <dbReference type="Proteomes" id="UP000295765"/>
    </source>
</evidence>
<dbReference type="SUPFAM" id="SSF55781">
    <property type="entry name" value="GAF domain-like"/>
    <property type="match status" value="1"/>
</dbReference>
<dbReference type="InterPro" id="IPR001610">
    <property type="entry name" value="PAC"/>
</dbReference>